<reference evidence="6" key="1">
    <citation type="submission" date="2019-08" db="EMBL/GenBank/DDBJ databases">
        <authorList>
            <person name="Kucharzyk K."/>
            <person name="Murdoch R.W."/>
            <person name="Higgins S."/>
            <person name="Loffler F."/>
        </authorList>
    </citation>
    <scope>NUCLEOTIDE SEQUENCE</scope>
</reference>
<dbReference type="InterPro" id="IPR015421">
    <property type="entry name" value="PyrdxlP-dep_Trfase_major"/>
</dbReference>
<dbReference type="GO" id="GO:0016874">
    <property type="term" value="F:ligase activity"/>
    <property type="evidence" value="ECO:0007669"/>
    <property type="project" value="UniProtKB-KW"/>
</dbReference>
<evidence type="ECO:0000256" key="1">
    <source>
        <dbReference type="ARBA" id="ARBA00001933"/>
    </source>
</evidence>
<dbReference type="InterPro" id="IPR050087">
    <property type="entry name" value="AON_synthase_class-II"/>
</dbReference>
<dbReference type="PANTHER" id="PTHR13693:SF102">
    <property type="entry name" value="2-AMINO-3-KETOBUTYRATE COENZYME A LIGASE, MITOCHONDRIAL"/>
    <property type="match status" value="1"/>
</dbReference>
<dbReference type="AlphaFoldDB" id="A0A645B798"/>
<comment type="similarity">
    <text evidence="2">Belongs to the class-II pyridoxal-phosphate-dependent aminotransferase family.</text>
</comment>
<accession>A0A645B798</accession>
<keyword evidence="6" id="KW-0436">Ligase</keyword>
<dbReference type="GO" id="GO:0008890">
    <property type="term" value="F:glycine C-acetyltransferase activity"/>
    <property type="evidence" value="ECO:0007669"/>
    <property type="project" value="UniProtKB-EC"/>
</dbReference>
<comment type="caution">
    <text evidence="6">The sequence shown here is derived from an EMBL/GenBank/DDBJ whole genome shotgun (WGS) entry which is preliminary data.</text>
</comment>
<evidence type="ECO:0000313" key="6">
    <source>
        <dbReference type="EMBL" id="MPM61292.1"/>
    </source>
</evidence>
<evidence type="ECO:0000256" key="2">
    <source>
        <dbReference type="ARBA" id="ARBA00008392"/>
    </source>
</evidence>
<dbReference type="InterPro" id="IPR015424">
    <property type="entry name" value="PyrdxlP-dep_Trfase"/>
</dbReference>
<dbReference type="SUPFAM" id="SSF53383">
    <property type="entry name" value="PLP-dependent transferases"/>
    <property type="match status" value="1"/>
</dbReference>
<comment type="cofactor">
    <cofactor evidence="1">
        <name>pyridoxal 5'-phosphate</name>
        <dbReference type="ChEBI" id="CHEBI:597326"/>
    </cofactor>
</comment>
<gene>
    <name evidence="6" type="primary">kbl_18</name>
    <name evidence="6" type="ORF">SDC9_108150</name>
</gene>
<keyword evidence="4 6" id="KW-0012">Acyltransferase</keyword>
<dbReference type="GO" id="GO:0005829">
    <property type="term" value="C:cytosol"/>
    <property type="evidence" value="ECO:0007669"/>
    <property type="project" value="TreeGrafter"/>
</dbReference>
<dbReference type="PANTHER" id="PTHR13693">
    <property type="entry name" value="CLASS II AMINOTRANSFERASE/8-AMINO-7-OXONONANOATE SYNTHASE"/>
    <property type="match status" value="1"/>
</dbReference>
<dbReference type="InterPro" id="IPR015422">
    <property type="entry name" value="PyrdxlP-dep_Trfase_small"/>
</dbReference>
<sequence length="275" mass="30398">MFSEKDAIISDSLNHASIIDGVRLCKAQRYRYANADMEELEKCLQVAQAQRFRIIVTDGVFSMDGNVAPLDQICDLAEKYDALVMVDESHSAGVVGPTGHGVSELYQTYGRVDIYTGTLGKAFGGAMGGFTTGRKEIIDLLRQRSRPYLFSNSVAPAVVGASIEVFRMLKESNELHSKLVENVTYFRDKMLAAGFDIKPTQSAICAVMLYDAKLSQTYAARMLEEGIYVTGFYYPVVPKGEARIRVQLSAGHEKAHLDKCIEAFIKVGKELDVLK</sequence>
<dbReference type="Pfam" id="PF00155">
    <property type="entry name" value="Aminotran_1_2"/>
    <property type="match status" value="1"/>
</dbReference>
<dbReference type="InterPro" id="IPR004839">
    <property type="entry name" value="Aminotransferase_I/II_large"/>
</dbReference>
<keyword evidence="3 6" id="KW-0808">Transferase</keyword>
<dbReference type="EC" id="2.3.1.29" evidence="6"/>
<proteinExistence type="inferred from homology"/>
<name>A0A645B798_9ZZZZ</name>
<protein>
    <submittedName>
        <fullName evidence="6">2-amino-3-ketobutyrate coenzyme A ligase</fullName>
        <ecNumber evidence="6">2.3.1.29</ecNumber>
    </submittedName>
</protein>
<evidence type="ECO:0000256" key="3">
    <source>
        <dbReference type="ARBA" id="ARBA00022679"/>
    </source>
</evidence>
<organism evidence="6">
    <name type="scientific">bioreactor metagenome</name>
    <dbReference type="NCBI Taxonomy" id="1076179"/>
    <lineage>
        <taxon>unclassified sequences</taxon>
        <taxon>metagenomes</taxon>
        <taxon>ecological metagenomes</taxon>
    </lineage>
</organism>
<feature type="domain" description="Aminotransferase class I/classII large" evidence="5">
    <location>
        <begin position="3"/>
        <end position="264"/>
    </location>
</feature>
<evidence type="ECO:0000259" key="5">
    <source>
        <dbReference type="Pfam" id="PF00155"/>
    </source>
</evidence>
<dbReference type="EMBL" id="VSSQ01018263">
    <property type="protein sequence ID" value="MPM61292.1"/>
    <property type="molecule type" value="Genomic_DNA"/>
</dbReference>
<dbReference type="GO" id="GO:0030170">
    <property type="term" value="F:pyridoxal phosphate binding"/>
    <property type="evidence" value="ECO:0007669"/>
    <property type="project" value="InterPro"/>
</dbReference>
<evidence type="ECO:0000256" key="4">
    <source>
        <dbReference type="ARBA" id="ARBA00023315"/>
    </source>
</evidence>
<dbReference type="Gene3D" id="3.40.640.10">
    <property type="entry name" value="Type I PLP-dependent aspartate aminotransferase-like (Major domain)"/>
    <property type="match status" value="1"/>
</dbReference>
<dbReference type="Gene3D" id="3.90.1150.10">
    <property type="entry name" value="Aspartate Aminotransferase, domain 1"/>
    <property type="match status" value="1"/>
</dbReference>